<dbReference type="Proteomes" id="UP000887574">
    <property type="component" value="Unplaced"/>
</dbReference>
<dbReference type="WBParaSite" id="jg18297">
    <property type="protein sequence ID" value="jg18297"/>
    <property type="gene ID" value="jg18297"/>
</dbReference>
<feature type="chain" id="PRO_5037908673" evidence="1">
    <location>
        <begin position="23"/>
        <end position="201"/>
    </location>
</feature>
<dbReference type="AlphaFoldDB" id="A0A915DC25"/>
<protein>
    <submittedName>
        <fullName evidence="3">Uncharacterized protein</fullName>
    </submittedName>
</protein>
<sequence>MFRSKISAFLLAFALMFSLASTAPVSHVDTSSDYEENDDSLAFADDGLQVYGVNSTEHATDDENWLVSDDSEVLDIVEEDGEPAEVVSVEEVVIVVEEPSFPMRTVEVVARRDASVPSLASAIAMQSSVEKLALETKTVVAISTLCDPITSRCNSIKAHRDHGFATLGDALVHFCNHKSCSRENATDACFGLPCHSGRCEC</sequence>
<evidence type="ECO:0000313" key="3">
    <source>
        <dbReference type="WBParaSite" id="jg18297"/>
    </source>
</evidence>
<organism evidence="2 3">
    <name type="scientific">Ditylenchus dipsaci</name>
    <dbReference type="NCBI Taxonomy" id="166011"/>
    <lineage>
        <taxon>Eukaryota</taxon>
        <taxon>Metazoa</taxon>
        <taxon>Ecdysozoa</taxon>
        <taxon>Nematoda</taxon>
        <taxon>Chromadorea</taxon>
        <taxon>Rhabditida</taxon>
        <taxon>Tylenchina</taxon>
        <taxon>Tylenchomorpha</taxon>
        <taxon>Sphaerularioidea</taxon>
        <taxon>Anguinidae</taxon>
        <taxon>Anguininae</taxon>
        <taxon>Ditylenchus</taxon>
    </lineage>
</organism>
<accession>A0A915DC25</accession>
<keyword evidence="2" id="KW-1185">Reference proteome</keyword>
<name>A0A915DC25_9BILA</name>
<evidence type="ECO:0000313" key="2">
    <source>
        <dbReference type="Proteomes" id="UP000887574"/>
    </source>
</evidence>
<keyword evidence="1" id="KW-0732">Signal</keyword>
<evidence type="ECO:0000256" key="1">
    <source>
        <dbReference type="SAM" id="SignalP"/>
    </source>
</evidence>
<proteinExistence type="predicted"/>
<feature type="signal peptide" evidence="1">
    <location>
        <begin position="1"/>
        <end position="22"/>
    </location>
</feature>
<reference evidence="3" key="1">
    <citation type="submission" date="2022-11" db="UniProtKB">
        <authorList>
            <consortium name="WormBaseParasite"/>
        </authorList>
    </citation>
    <scope>IDENTIFICATION</scope>
</reference>